<dbReference type="Proteomes" id="UP001500879">
    <property type="component" value="Unassembled WGS sequence"/>
</dbReference>
<feature type="region of interest" description="Disordered" evidence="1">
    <location>
        <begin position="36"/>
        <end position="61"/>
    </location>
</feature>
<evidence type="ECO:0000313" key="3">
    <source>
        <dbReference type="EMBL" id="GAA0427498.1"/>
    </source>
</evidence>
<accession>A0ABN0Z0R2</accession>
<dbReference type="RefSeq" id="WP_344030308.1">
    <property type="nucleotide sequence ID" value="NZ_BAAABX010000058.1"/>
</dbReference>
<evidence type="ECO:0000256" key="1">
    <source>
        <dbReference type="SAM" id="MobiDB-lite"/>
    </source>
</evidence>
<protein>
    <submittedName>
        <fullName evidence="3">Uncharacterized protein</fullName>
    </submittedName>
</protein>
<feature type="chain" id="PRO_5045200536" evidence="2">
    <location>
        <begin position="30"/>
        <end position="240"/>
    </location>
</feature>
<feature type="signal peptide" evidence="2">
    <location>
        <begin position="1"/>
        <end position="29"/>
    </location>
</feature>
<comment type="caution">
    <text evidence="3">The sequence shown here is derived from an EMBL/GenBank/DDBJ whole genome shotgun (WGS) entry which is preliminary data.</text>
</comment>
<evidence type="ECO:0000313" key="4">
    <source>
        <dbReference type="Proteomes" id="UP001500879"/>
    </source>
</evidence>
<sequence>MRPSTLLRTGLGLSTAIAILSATVLPAYAASDAPAATPQVVQMSKDSKDSKDSKSSKDTASVGWLTDAERKALAPFVSYANGSYSLDAKGAQAAGIGQKAIDAVRTATERLDALVGKGLAVSKDSEGVVVDAATAIAPRSAETQLTQGISVKVTWFGLLIHLDPFVTGKVQAGVDITKDLVQVVTSVVTLASLGSLLPATMLVAALTDLGSKVVSFCTTRKGELYVYVTWAGVPVCNPFA</sequence>
<keyword evidence="2" id="KW-0732">Signal</keyword>
<proteinExistence type="predicted"/>
<keyword evidence="4" id="KW-1185">Reference proteome</keyword>
<name>A0ABN0Z0R2_9ACTN</name>
<dbReference type="EMBL" id="BAAABX010000058">
    <property type="protein sequence ID" value="GAA0427498.1"/>
    <property type="molecule type" value="Genomic_DNA"/>
</dbReference>
<evidence type="ECO:0000256" key="2">
    <source>
        <dbReference type="SAM" id="SignalP"/>
    </source>
</evidence>
<feature type="compositionally biased region" description="Basic and acidic residues" evidence="1">
    <location>
        <begin position="45"/>
        <end position="57"/>
    </location>
</feature>
<gene>
    <name evidence="3" type="ORF">GCM10010357_56420</name>
</gene>
<reference evidence="3 4" key="1">
    <citation type="journal article" date="2019" name="Int. J. Syst. Evol. Microbiol.">
        <title>The Global Catalogue of Microorganisms (GCM) 10K type strain sequencing project: providing services to taxonomists for standard genome sequencing and annotation.</title>
        <authorList>
            <consortium name="The Broad Institute Genomics Platform"/>
            <consortium name="The Broad Institute Genome Sequencing Center for Infectious Disease"/>
            <person name="Wu L."/>
            <person name="Ma J."/>
        </authorList>
    </citation>
    <scope>NUCLEOTIDE SEQUENCE [LARGE SCALE GENOMIC DNA]</scope>
    <source>
        <strain evidence="3 4">JCM 4788</strain>
    </source>
</reference>
<organism evidence="3 4">
    <name type="scientific">Streptomyces luteireticuli</name>
    <dbReference type="NCBI Taxonomy" id="173858"/>
    <lineage>
        <taxon>Bacteria</taxon>
        <taxon>Bacillati</taxon>
        <taxon>Actinomycetota</taxon>
        <taxon>Actinomycetes</taxon>
        <taxon>Kitasatosporales</taxon>
        <taxon>Streptomycetaceae</taxon>
        <taxon>Streptomyces</taxon>
    </lineage>
</organism>